<dbReference type="Gene3D" id="1.10.10.10">
    <property type="entry name" value="Winged helix-like DNA-binding domain superfamily/Winged helix DNA-binding domain"/>
    <property type="match status" value="1"/>
</dbReference>
<keyword evidence="1" id="KW-0812">Transmembrane</keyword>
<evidence type="ECO:0000259" key="2">
    <source>
        <dbReference type="Pfam" id="PF20803"/>
    </source>
</evidence>
<dbReference type="InterPro" id="IPR048846">
    <property type="entry name" value="PaaX-like_central"/>
</dbReference>
<dbReference type="AlphaFoldDB" id="A0A2G9Y5U5"/>
<reference evidence="3 4" key="1">
    <citation type="submission" date="2017-09" db="EMBL/GenBank/DDBJ databases">
        <title>Depth-based differentiation of microbial function through sediment-hosted aquifers and enrichment of novel symbionts in the deep terrestrial subsurface.</title>
        <authorList>
            <person name="Probst A.J."/>
            <person name="Ladd B."/>
            <person name="Jarett J.K."/>
            <person name="Geller-Mcgrath D.E."/>
            <person name="Sieber C.M."/>
            <person name="Emerson J.B."/>
            <person name="Anantharaman K."/>
            <person name="Thomas B.C."/>
            <person name="Malmstrom R."/>
            <person name="Stieglmeier M."/>
            <person name="Klingl A."/>
            <person name="Woyke T."/>
            <person name="Ryan C.M."/>
            <person name="Banfield J.F."/>
        </authorList>
    </citation>
    <scope>NUCLEOTIDE SEQUENCE [LARGE SCALE GENOMIC DNA]</scope>
    <source>
        <strain evidence="3">CG23_combo_of_CG06-09_8_20_14_all_35_49</strain>
    </source>
</reference>
<dbReference type="InterPro" id="IPR036388">
    <property type="entry name" value="WH-like_DNA-bd_sf"/>
</dbReference>
<dbReference type="EMBL" id="PCRE01000062">
    <property type="protein sequence ID" value="PIP14590.1"/>
    <property type="molecule type" value="Genomic_DNA"/>
</dbReference>
<feature type="domain" description="Transcriptional repressor PaaX-like central Cas2-like" evidence="2">
    <location>
        <begin position="109"/>
        <end position="186"/>
    </location>
</feature>
<dbReference type="Proteomes" id="UP000231025">
    <property type="component" value="Unassembled WGS sequence"/>
</dbReference>
<sequence length="194" mass="22865">MKEEKKYKPNELKQYILAGLGIGVVLGGTILFSPNFPIIIGSILKIIEEVKGIKIPKKKVMRVLKQLEKKQLVNLERRGNEVYVTLKNKDDVSVIKYSLRELLNLKKKKDWRGKWFMVVFDVPEVERKKRNYLRGFLREIGFYPYNQSVYVFPYECEKEISLIKKIVEGGKYINYIIAERLEREDQLKIFFGLG</sequence>
<accession>A0A2G9Y5U5</accession>
<evidence type="ECO:0000256" key="1">
    <source>
        <dbReference type="SAM" id="Phobius"/>
    </source>
</evidence>
<dbReference type="Gene3D" id="3.30.70.2650">
    <property type="match status" value="1"/>
</dbReference>
<protein>
    <recommendedName>
        <fullName evidence="2">Transcriptional repressor PaaX-like central Cas2-like domain-containing protein</fullName>
    </recommendedName>
</protein>
<organism evidence="3 4">
    <name type="scientific">Candidatus Roizmanbacteria bacterium CG23_combo_of_CG06-09_8_20_14_all_35_49</name>
    <dbReference type="NCBI Taxonomy" id="1974863"/>
    <lineage>
        <taxon>Bacteria</taxon>
        <taxon>Candidatus Roizmaniibacteriota</taxon>
    </lineage>
</organism>
<comment type="caution">
    <text evidence="3">The sequence shown here is derived from an EMBL/GenBank/DDBJ whole genome shotgun (WGS) entry which is preliminary data.</text>
</comment>
<evidence type="ECO:0000313" key="3">
    <source>
        <dbReference type="EMBL" id="PIP14590.1"/>
    </source>
</evidence>
<name>A0A2G9Y5U5_9BACT</name>
<gene>
    <name evidence="3" type="ORF">COX47_04390</name>
</gene>
<dbReference type="SUPFAM" id="SSF143430">
    <property type="entry name" value="TTP0101/SSO1404-like"/>
    <property type="match status" value="1"/>
</dbReference>
<evidence type="ECO:0000313" key="4">
    <source>
        <dbReference type="Proteomes" id="UP000231025"/>
    </source>
</evidence>
<dbReference type="Pfam" id="PF20803">
    <property type="entry name" value="PaaX_M"/>
    <property type="match status" value="1"/>
</dbReference>
<keyword evidence="1" id="KW-0472">Membrane</keyword>
<feature type="transmembrane region" description="Helical" evidence="1">
    <location>
        <begin position="12"/>
        <end position="32"/>
    </location>
</feature>
<keyword evidence="1" id="KW-1133">Transmembrane helix</keyword>
<proteinExistence type="predicted"/>